<feature type="transmembrane region" description="Helical" evidence="7">
    <location>
        <begin position="127"/>
        <end position="146"/>
    </location>
</feature>
<keyword evidence="9" id="KW-1185">Reference proteome</keyword>
<evidence type="ECO:0000256" key="1">
    <source>
        <dbReference type="ARBA" id="ARBA00004651"/>
    </source>
</evidence>
<keyword evidence="4 7" id="KW-1133">Transmembrane helix</keyword>
<proteinExistence type="predicted"/>
<feature type="region of interest" description="Disordered" evidence="6">
    <location>
        <begin position="1"/>
        <end position="26"/>
    </location>
</feature>
<reference evidence="8 9" key="1">
    <citation type="submission" date="2020-08" db="EMBL/GenBank/DDBJ databases">
        <title>Sequencing the genomes of 1000 actinobacteria strains.</title>
        <authorList>
            <person name="Klenk H.-P."/>
        </authorList>
    </citation>
    <scope>NUCLEOTIDE SEQUENCE [LARGE SCALE GENOMIC DNA]</scope>
    <source>
        <strain evidence="8 9">DSM 44598</strain>
    </source>
</reference>
<evidence type="ECO:0000256" key="2">
    <source>
        <dbReference type="ARBA" id="ARBA00022475"/>
    </source>
</evidence>
<feature type="transmembrane region" description="Helical" evidence="7">
    <location>
        <begin position="288"/>
        <end position="312"/>
    </location>
</feature>
<evidence type="ECO:0000256" key="6">
    <source>
        <dbReference type="SAM" id="MobiDB-lite"/>
    </source>
</evidence>
<dbReference type="EMBL" id="JACHDO010000001">
    <property type="protein sequence ID" value="MBB5493886.1"/>
    <property type="molecule type" value="Genomic_DNA"/>
</dbReference>
<gene>
    <name evidence="8" type="ORF">HNR07_005023</name>
</gene>
<dbReference type="GO" id="GO:0005886">
    <property type="term" value="C:plasma membrane"/>
    <property type="evidence" value="ECO:0007669"/>
    <property type="project" value="UniProtKB-SubCell"/>
</dbReference>
<organism evidence="8 9">
    <name type="scientific">Nocardiopsis metallicus</name>
    <dbReference type="NCBI Taxonomy" id="179819"/>
    <lineage>
        <taxon>Bacteria</taxon>
        <taxon>Bacillati</taxon>
        <taxon>Actinomycetota</taxon>
        <taxon>Actinomycetes</taxon>
        <taxon>Streptosporangiales</taxon>
        <taxon>Nocardiopsidaceae</taxon>
        <taxon>Nocardiopsis</taxon>
    </lineage>
</organism>
<feature type="transmembrane region" description="Helical" evidence="7">
    <location>
        <begin position="341"/>
        <end position="364"/>
    </location>
</feature>
<keyword evidence="5 7" id="KW-0472">Membrane</keyword>
<protein>
    <submittedName>
        <fullName evidence="8">Branched-chain amino acid transport system permease protein</fullName>
    </submittedName>
</protein>
<accession>A0A840WQA2</accession>
<name>A0A840WQA2_9ACTN</name>
<dbReference type="InterPro" id="IPR043428">
    <property type="entry name" value="LivM-like"/>
</dbReference>
<dbReference type="InterPro" id="IPR001851">
    <property type="entry name" value="ABC_transp_permease"/>
</dbReference>
<evidence type="ECO:0000256" key="4">
    <source>
        <dbReference type="ARBA" id="ARBA00022989"/>
    </source>
</evidence>
<evidence type="ECO:0000313" key="8">
    <source>
        <dbReference type="EMBL" id="MBB5493886.1"/>
    </source>
</evidence>
<keyword evidence="2" id="KW-1003">Cell membrane</keyword>
<dbReference type="GO" id="GO:0015658">
    <property type="term" value="F:branched-chain amino acid transmembrane transporter activity"/>
    <property type="evidence" value="ECO:0007669"/>
    <property type="project" value="InterPro"/>
</dbReference>
<feature type="transmembrane region" description="Helical" evidence="7">
    <location>
        <begin position="104"/>
        <end position="121"/>
    </location>
</feature>
<comment type="subcellular location">
    <subcellularLocation>
        <location evidence="1">Cell membrane</location>
        <topology evidence="1">Multi-pass membrane protein</topology>
    </subcellularLocation>
</comment>
<keyword evidence="3 7" id="KW-0812">Transmembrane</keyword>
<feature type="transmembrane region" description="Helical" evidence="7">
    <location>
        <begin position="253"/>
        <end position="273"/>
    </location>
</feature>
<feature type="transmembrane region" description="Helical" evidence="7">
    <location>
        <begin position="204"/>
        <end position="223"/>
    </location>
</feature>
<evidence type="ECO:0000313" key="9">
    <source>
        <dbReference type="Proteomes" id="UP000579647"/>
    </source>
</evidence>
<feature type="transmembrane region" description="Helical" evidence="7">
    <location>
        <begin position="74"/>
        <end position="92"/>
    </location>
</feature>
<dbReference type="AlphaFoldDB" id="A0A840WQA2"/>
<dbReference type="CDD" id="cd06581">
    <property type="entry name" value="TM_PBP1_LivM_like"/>
    <property type="match status" value="1"/>
</dbReference>
<dbReference type="Proteomes" id="UP000579647">
    <property type="component" value="Unassembled WGS sequence"/>
</dbReference>
<comment type="caution">
    <text evidence="8">The sequence shown here is derived from an EMBL/GenBank/DDBJ whole genome shotgun (WGS) entry which is preliminary data.</text>
</comment>
<feature type="transmembrane region" description="Helical" evidence="7">
    <location>
        <begin position="36"/>
        <end position="54"/>
    </location>
</feature>
<dbReference type="PANTHER" id="PTHR30482">
    <property type="entry name" value="HIGH-AFFINITY BRANCHED-CHAIN AMINO ACID TRANSPORT SYSTEM PERMEASE"/>
    <property type="match status" value="1"/>
</dbReference>
<dbReference type="Pfam" id="PF02653">
    <property type="entry name" value="BPD_transp_2"/>
    <property type="match status" value="1"/>
</dbReference>
<sequence>MMTDTELAARTAPGAPGSSGGTGTPVVPDVRKRRSLPWWAVPAAALAVLLSLPFSTLRVPGVFEHALNSPSTLHLLALCLVFGGLATSYDLLYGRVGLLSFGHALYFACGAYAAALLMSVLELPLVWAALVSVVGGTLLALILGAVSLRVNGIALAMVTLAFAEAGSILISRDPGRWTGGEEGRSLDTAAIPDAFIGVVNTVNLYWVAVGYLVIVLAVVWWLAASPVGRVWQGIRANEQRVAVLGVNPYPYKLAAFTVGGGLASLGGVAYLLINGGVTPGITTAEFTLTLLVMVALGGAGTRWGPFLGAALYTYAEHRLLQLGGAFDALPAWIAAPLSQPLFILGVLFVLMVFFFPGGLVALPGRIGAAVRDRRAERTRADNTGKADPS</sequence>
<evidence type="ECO:0000256" key="3">
    <source>
        <dbReference type="ARBA" id="ARBA00022692"/>
    </source>
</evidence>
<evidence type="ECO:0000256" key="5">
    <source>
        <dbReference type="ARBA" id="ARBA00023136"/>
    </source>
</evidence>
<evidence type="ECO:0000256" key="7">
    <source>
        <dbReference type="SAM" id="Phobius"/>
    </source>
</evidence>
<dbReference type="PANTHER" id="PTHR30482:SF17">
    <property type="entry name" value="ABC TRANSPORTER ATP-BINDING PROTEIN"/>
    <property type="match status" value="1"/>
</dbReference>